<dbReference type="Proteomes" id="UP001165363">
    <property type="component" value="Unassembled WGS sequence"/>
</dbReference>
<comment type="caution">
    <text evidence="2">The sequence shown here is derived from an EMBL/GenBank/DDBJ whole genome shotgun (WGS) entry which is preliminary data.</text>
</comment>
<sequence>MSNAIEPMLYSIPQTCTALGLSRSKTYELISEGRLLTVNIGRRRLVRVDSVKALAQGEAA</sequence>
<organism evidence="2 3">
    <name type="scientific">Sphingomonas alba</name>
    <dbReference type="NCBI Taxonomy" id="2908208"/>
    <lineage>
        <taxon>Bacteria</taxon>
        <taxon>Pseudomonadati</taxon>
        <taxon>Pseudomonadota</taxon>
        <taxon>Alphaproteobacteria</taxon>
        <taxon>Sphingomonadales</taxon>
        <taxon>Sphingomonadaceae</taxon>
        <taxon>Sphingomonas</taxon>
    </lineage>
</organism>
<accession>A0ABT0RNW0</accession>
<evidence type="ECO:0000259" key="1">
    <source>
        <dbReference type="Pfam" id="PF12728"/>
    </source>
</evidence>
<keyword evidence="3" id="KW-1185">Reference proteome</keyword>
<proteinExistence type="predicted"/>
<dbReference type="InterPro" id="IPR041657">
    <property type="entry name" value="HTH_17"/>
</dbReference>
<name>A0ABT0RNW0_9SPHN</name>
<feature type="domain" description="Helix-turn-helix" evidence="1">
    <location>
        <begin position="9"/>
        <end position="57"/>
    </location>
</feature>
<reference evidence="2" key="1">
    <citation type="submission" date="2022-05" db="EMBL/GenBank/DDBJ databases">
        <authorList>
            <person name="Jo J.-H."/>
            <person name="Im W.-T."/>
        </authorList>
    </citation>
    <scope>NUCLEOTIDE SEQUENCE</scope>
    <source>
        <strain evidence="2">SE158</strain>
    </source>
</reference>
<dbReference type="RefSeq" id="WP_249848161.1">
    <property type="nucleotide sequence ID" value="NZ_JAMGBD010000001.1"/>
</dbReference>
<gene>
    <name evidence="2" type="ORF">LZ536_08750</name>
</gene>
<dbReference type="EMBL" id="JAMGBD010000001">
    <property type="protein sequence ID" value="MCL6683984.1"/>
    <property type="molecule type" value="Genomic_DNA"/>
</dbReference>
<dbReference type="InterPro" id="IPR010093">
    <property type="entry name" value="SinI_DNA-bd"/>
</dbReference>
<protein>
    <submittedName>
        <fullName evidence="2">Helix-turn-helix domain-containing protein</fullName>
    </submittedName>
</protein>
<dbReference type="Pfam" id="PF12728">
    <property type="entry name" value="HTH_17"/>
    <property type="match status" value="1"/>
</dbReference>
<evidence type="ECO:0000313" key="2">
    <source>
        <dbReference type="EMBL" id="MCL6683984.1"/>
    </source>
</evidence>
<evidence type="ECO:0000313" key="3">
    <source>
        <dbReference type="Proteomes" id="UP001165363"/>
    </source>
</evidence>
<dbReference type="NCBIfam" id="TIGR01764">
    <property type="entry name" value="excise"/>
    <property type="match status" value="1"/>
</dbReference>